<dbReference type="GO" id="GO:0000287">
    <property type="term" value="F:magnesium ion binding"/>
    <property type="evidence" value="ECO:0007669"/>
    <property type="project" value="TreeGrafter"/>
</dbReference>
<dbReference type="InterPro" id="IPR000150">
    <property type="entry name" value="Cof"/>
</dbReference>
<dbReference type="NCBIfam" id="TIGR00099">
    <property type="entry name" value="Cof-subfamily"/>
    <property type="match status" value="1"/>
</dbReference>
<dbReference type="SUPFAM" id="SSF56784">
    <property type="entry name" value="HAD-like"/>
    <property type="match status" value="1"/>
</dbReference>
<dbReference type="NCBIfam" id="TIGR01484">
    <property type="entry name" value="HAD-SF-IIB"/>
    <property type="match status" value="1"/>
</dbReference>
<organism evidence="1 2">
    <name type="scientific">Maledivibacter halophilus</name>
    <dbReference type="NCBI Taxonomy" id="36842"/>
    <lineage>
        <taxon>Bacteria</taxon>
        <taxon>Bacillati</taxon>
        <taxon>Bacillota</taxon>
        <taxon>Clostridia</taxon>
        <taxon>Peptostreptococcales</taxon>
        <taxon>Caminicellaceae</taxon>
        <taxon>Maledivibacter</taxon>
    </lineage>
</organism>
<dbReference type="CDD" id="cd07516">
    <property type="entry name" value="HAD_Pase"/>
    <property type="match status" value="1"/>
</dbReference>
<dbReference type="PANTHER" id="PTHR10000">
    <property type="entry name" value="PHOSPHOSERINE PHOSPHATASE"/>
    <property type="match status" value="1"/>
</dbReference>
<dbReference type="STRING" id="36842.SAMN02194393_04773"/>
<dbReference type="Gene3D" id="3.30.1240.10">
    <property type="match status" value="1"/>
</dbReference>
<gene>
    <name evidence="1" type="ORF">SAMN02194393_04773</name>
</gene>
<evidence type="ECO:0008006" key="3">
    <source>
        <dbReference type="Google" id="ProtNLM"/>
    </source>
</evidence>
<dbReference type="Proteomes" id="UP000190285">
    <property type="component" value="Unassembled WGS sequence"/>
</dbReference>
<evidence type="ECO:0000313" key="2">
    <source>
        <dbReference type="Proteomes" id="UP000190285"/>
    </source>
</evidence>
<reference evidence="2" key="1">
    <citation type="submission" date="2017-02" db="EMBL/GenBank/DDBJ databases">
        <authorList>
            <person name="Varghese N."/>
            <person name="Submissions S."/>
        </authorList>
    </citation>
    <scope>NUCLEOTIDE SEQUENCE [LARGE SCALE GENOMIC DNA]</scope>
    <source>
        <strain evidence="2">M1</strain>
    </source>
</reference>
<dbReference type="GO" id="GO:0005829">
    <property type="term" value="C:cytosol"/>
    <property type="evidence" value="ECO:0007669"/>
    <property type="project" value="TreeGrafter"/>
</dbReference>
<dbReference type="RefSeq" id="WP_079495294.1">
    <property type="nucleotide sequence ID" value="NZ_FUZT01000016.1"/>
</dbReference>
<name>A0A1T5MI64_9FIRM</name>
<accession>A0A1T5MI64</accession>
<dbReference type="PANTHER" id="PTHR10000:SF8">
    <property type="entry name" value="HAD SUPERFAMILY HYDROLASE-LIKE, TYPE 3"/>
    <property type="match status" value="1"/>
</dbReference>
<dbReference type="Pfam" id="PF08282">
    <property type="entry name" value="Hydrolase_3"/>
    <property type="match status" value="1"/>
</dbReference>
<dbReference type="SFLD" id="SFLDG01140">
    <property type="entry name" value="C2.B:_Phosphomannomutase_and_P"/>
    <property type="match status" value="1"/>
</dbReference>
<dbReference type="InterPro" id="IPR036412">
    <property type="entry name" value="HAD-like_sf"/>
</dbReference>
<dbReference type="AlphaFoldDB" id="A0A1T5MI64"/>
<proteinExistence type="predicted"/>
<dbReference type="SFLD" id="SFLDS00003">
    <property type="entry name" value="Haloacid_Dehalogenase"/>
    <property type="match status" value="1"/>
</dbReference>
<dbReference type="PROSITE" id="PS01229">
    <property type="entry name" value="COF_2"/>
    <property type="match status" value="1"/>
</dbReference>
<dbReference type="Gene3D" id="3.40.50.1000">
    <property type="entry name" value="HAD superfamily/HAD-like"/>
    <property type="match status" value="1"/>
</dbReference>
<dbReference type="InterPro" id="IPR006379">
    <property type="entry name" value="HAD-SF_hydro_IIB"/>
</dbReference>
<dbReference type="SFLD" id="SFLDG01144">
    <property type="entry name" value="C2.B.4:_PGP_Like"/>
    <property type="match status" value="1"/>
</dbReference>
<protein>
    <recommendedName>
        <fullName evidence="3">Cof subfamily of IIB subfamily of haloacid dehalogenase superfamily/HAD-superfamily hydrolase, subfamily IIB</fullName>
    </recommendedName>
</protein>
<dbReference type="GO" id="GO:0016791">
    <property type="term" value="F:phosphatase activity"/>
    <property type="evidence" value="ECO:0007669"/>
    <property type="project" value="TreeGrafter"/>
</dbReference>
<dbReference type="InterPro" id="IPR023214">
    <property type="entry name" value="HAD_sf"/>
</dbReference>
<evidence type="ECO:0000313" key="1">
    <source>
        <dbReference type="EMBL" id="SKC87900.1"/>
    </source>
</evidence>
<dbReference type="EMBL" id="FUZT01000016">
    <property type="protein sequence ID" value="SKC87900.1"/>
    <property type="molecule type" value="Genomic_DNA"/>
</dbReference>
<keyword evidence="2" id="KW-1185">Reference proteome</keyword>
<dbReference type="OrthoDB" id="9781413at2"/>
<sequence>MYKMIALDVDGTLIGSDGVISQETKASINAAIKKDIKIILISGREAYSINIFAKELNLNQLIVSLNGAMVIDSQLEKIFFRKDIEPEITENIIKICEEKNISMVLFSGNELFANHEDEDIKLFRKYSHAPVNNVGKLSDFYKNHLVSKVLMIADNKKLLEVKGALEKSYSQEINIEFSKPFFLEIYNKNTSKGIMLKKIADYYGIESKEIIAIGDGENDISMIEYAGMGVAMGNALENVKEKADFITLPQSENGVGYAIEKILF</sequence>